<evidence type="ECO:0000313" key="5">
    <source>
        <dbReference type="Proteomes" id="UP001161247"/>
    </source>
</evidence>
<feature type="compositionally biased region" description="Polar residues" evidence="2">
    <location>
        <begin position="49"/>
        <end position="58"/>
    </location>
</feature>
<feature type="compositionally biased region" description="Polar residues" evidence="2">
    <location>
        <begin position="640"/>
        <end position="655"/>
    </location>
</feature>
<organism evidence="4 5">
    <name type="scientific">Oldenlandia corymbosa var. corymbosa</name>
    <dbReference type="NCBI Taxonomy" id="529605"/>
    <lineage>
        <taxon>Eukaryota</taxon>
        <taxon>Viridiplantae</taxon>
        <taxon>Streptophyta</taxon>
        <taxon>Embryophyta</taxon>
        <taxon>Tracheophyta</taxon>
        <taxon>Spermatophyta</taxon>
        <taxon>Magnoliopsida</taxon>
        <taxon>eudicotyledons</taxon>
        <taxon>Gunneridae</taxon>
        <taxon>Pentapetalae</taxon>
        <taxon>asterids</taxon>
        <taxon>lamiids</taxon>
        <taxon>Gentianales</taxon>
        <taxon>Rubiaceae</taxon>
        <taxon>Rubioideae</taxon>
        <taxon>Spermacoceae</taxon>
        <taxon>Hedyotis-Oldenlandia complex</taxon>
        <taxon>Oldenlandia</taxon>
    </lineage>
</organism>
<keyword evidence="3" id="KW-1133">Transmembrane helix</keyword>
<evidence type="ECO:0000313" key="4">
    <source>
        <dbReference type="EMBL" id="CAI9104215.1"/>
    </source>
</evidence>
<feature type="compositionally biased region" description="Polar residues" evidence="2">
    <location>
        <begin position="743"/>
        <end position="755"/>
    </location>
</feature>
<feature type="compositionally biased region" description="Basic and acidic residues" evidence="2">
    <location>
        <begin position="756"/>
        <end position="777"/>
    </location>
</feature>
<feature type="region of interest" description="Disordered" evidence="2">
    <location>
        <begin position="1"/>
        <end position="104"/>
    </location>
</feature>
<feature type="region of interest" description="Disordered" evidence="2">
    <location>
        <begin position="803"/>
        <end position="835"/>
    </location>
</feature>
<protein>
    <submittedName>
        <fullName evidence="4">OLC1v1002846C1</fullName>
    </submittedName>
</protein>
<evidence type="ECO:0000256" key="2">
    <source>
        <dbReference type="SAM" id="MobiDB-lite"/>
    </source>
</evidence>
<dbReference type="PANTHER" id="PTHR34775">
    <property type="entry name" value="TRANSMEMBRANE PROTEIN"/>
    <property type="match status" value="1"/>
</dbReference>
<feature type="transmembrane region" description="Helical" evidence="3">
    <location>
        <begin position="676"/>
        <end position="697"/>
    </location>
</feature>
<keyword evidence="3" id="KW-0472">Membrane</keyword>
<dbReference type="PANTHER" id="PTHR34775:SF4">
    <property type="entry name" value="TRANSMEMBRANE PROTEIN"/>
    <property type="match status" value="1"/>
</dbReference>
<keyword evidence="1" id="KW-0175">Coiled coil</keyword>
<feature type="coiled-coil region" evidence="1">
    <location>
        <begin position="503"/>
        <end position="537"/>
    </location>
</feature>
<feature type="region of interest" description="Disordered" evidence="2">
    <location>
        <begin position="735"/>
        <end position="777"/>
    </location>
</feature>
<feature type="compositionally biased region" description="Polar residues" evidence="2">
    <location>
        <begin position="1"/>
        <end position="11"/>
    </location>
</feature>
<dbReference type="EMBL" id="OX459121">
    <property type="protein sequence ID" value="CAI9104215.1"/>
    <property type="molecule type" value="Genomic_DNA"/>
</dbReference>
<gene>
    <name evidence="4" type="ORF">OLC1_LOCUS13189</name>
</gene>
<feature type="region of interest" description="Disordered" evidence="2">
    <location>
        <begin position="304"/>
        <end position="343"/>
    </location>
</feature>
<keyword evidence="3" id="KW-0812">Transmembrane</keyword>
<dbReference type="Proteomes" id="UP001161247">
    <property type="component" value="Chromosome 4"/>
</dbReference>
<proteinExistence type="predicted"/>
<evidence type="ECO:0000256" key="1">
    <source>
        <dbReference type="SAM" id="Coils"/>
    </source>
</evidence>
<reference evidence="4" key="1">
    <citation type="submission" date="2023-03" db="EMBL/GenBank/DDBJ databases">
        <authorList>
            <person name="Julca I."/>
        </authorList>
    </citation>
    <scope>NUCLEOTIDE SEQUENCE</scope>
</reference>
<feature type="compositionally biased region" description="Basic and acidic residues" evidence="2">
    <location>
        <begin position="75"/>
        <end position="85"/>
    </location>
</feature>
<feature type="region of interest" description="Disordered" evidence="2">
    <location>
        <begin position="622"/>
        <end position="655"/>
    </location>
</feature>
<feature type="compositionally biased region" description="Polar residues" evidence="2">
    <location>
        <begin position="20"/>
        <end position="36"/>
    </location>
</feature>
<accession>A0AAV1D8P2</accession>
<dbReference type="AlphaFoldDB" id="A0AAV1D8P2"/>
<keyword evidence="5" id="KW-1185">Reference proteome</keyword>
<evidence type="ECO:0000256" key="3">
    <source>
        <dbReference type="SAM" id="Phobius"/>
    </source>
</evidence>
<name>A0AAV1D8P2_OLDCO</name>
<sequence>MAVPSNRSPSPLASRRMCQSRISTESNSAARRSFSGNGFIRPSALANPRNLNPITPANSPAGIVRRNSLSNLQGCEEKENDKDQNLKPVDTAAKSSGTGSKNFMAPTISAASKFTPSPRKKVLVERNDPVRTSISLSEGKATFFSSISSESLGDLERKDGECGGNMESSIRNPDQKDAVLEVPRVSKSSKRVTFLESSSGSDVFTGFKLETATVSSTDCADVDSASKSTISCFSASPVIAPLDADPSLPPYDPKTNFLSPRPQFLHYRPNPRIEVLLNKEKELEFGKPKRLEDNFMLDLLSESFSDSEGTGESNSEDSQKGSEDSSSSENLIPEATEDELPVSESVDASIHVLSESVVEGKGDDEISSIPISHGISEEHLEQEKEDDAVVHIGRPKSGSFRVLKYVSLLLVLLVTCVSIGVIITPSMDTLGIESLKSSKFPDTSEIGLLAKENLNHLGSRFQKYTLDSISHFSLLIYKFGGGDNFDHIQFINLTSIEDNAVCLEDLQRNLPLIEDLKEEVTEEEEEEEEMEAEYVEEPTHQDMVSDDSFECDLDDASDLVGNEELVTAPVSLPHASLSQSSETLCGVEESSSYVVTEMKAQEGDSENEEVVLLPLTSAVIVSETSDPERTETDAVEADLSHSSMTELESSPTETTAPSILEDVAFEIFRGLSLQTLGSLSVIGVALLVSILVAAAFMSWKKNTSGNQNVVGGSMKQAEKMFQYRAVHQTFTSDVDVGEEPCSSEMSSYRTRNSASSRKDRVVANEVQSEHWNSRKYTSKRESLASSSEFSTDVSASYGSFTTYEKIPMKHGSGDDEIITPVRRSSRINRKQVTSP</sequence>